<reference evidence="2 3" key="1">
    <citation type="submission" date="2024-11" db="EMBL/GenBank/DDBJ databases">
        <title>A near-complete genome assembly of Cinchona calisaya.</title>
        <authorList>
            <person name="Lian D.C."/>
            <person name="Zhao X.W."/>
            <person name="Wei L."/>
        </authorList>
    </citation>
    <scope>NUCLEOTIDE SEQUENCE [LARGE SCALE GENOMIC DNA]</scope>
    <source>
        <tissue evidence="2">Nenye</tissue>
    </source>
</reference>
<dbReference type="PANTHER" id="PTHR13348:SF0">
    <property type="entry name" value="RIBONUCLEASE P PROTEIN SUBUNIT P29"/>
    <property type="match status" value="1"/>
</dbReference>
<comment type="caution">
    <text evidence="2">The sequence shown here is derived from an EMBL/GenBank/DDBJ whole genome shotgun (WGS) entry which is preliminary data.</text>
</comment>
<gene>
    <name evidence="2" type="ORF">ACH5RR_005421</name>
</gene>
<dbReference type="Proteomes" id="UP001630127">
    <property type="component" value="Unassembled WGS sequence"/>
</dbReference>
<dbReference type="InterPro" id="IPR016848">
    <property type="entry name" value="RNase_P/MRP_Rpp29-subunit"/>
</dbReference>
<dbReference type="EMBL" id="JBJUIK010000003">
    <property type="protein sequence ID" value="KAL3531900.1"/>
    <property type="molecule type" value="Genomic_DNA"/>
</dbReference>
<dbReference type="AlphaFoldDB" id="A0ABD3AL52"/>
<accession>A0ABD3AL52</accession>
<protein>
    <submittedName>
        <fullName evidence="2">Uncharacterized protein</fullName>
    </submittedName>
</protein>
<evidence type="ECO:0000313" key="2">
    <source>
        <dbReference type="EMBL" id="KAL3531900.1"/>
    </source>
</evidence>
<name>A0ABD3AL52_9GENT</name>
<dbReference type="PANTHER" id="PTHR13348">
    <property type="entry name" value="RIBONUCLEASE P SUBUNIT P29"/>
    <property type="match status" value="1"/>
</dbReference>
<keyword evidence="3" id="KW-1185">Reference proteome</keyword>
<feature type="compositionally biased region" description="Polar residues" evidence="1">
    <location>
        <begin position="119"/>
        <end position="135"/>
    </location>
</feature>
<sequence length="303" mass="34178">MAKEALYAVMDVDKKENGNHPQAVCRRMEEAQVGLAAQNSLKRDLSVLNPAYERGHSAGAAAINLLLESIRAFLHLLLRFRGGGFSICLRLAQEEAEHPLQQQKSKKRRLHQEKDTVTSEDASVVSPSLNLSSMKDGSDRADIELSHRVDENLLRDGGEVSNNHSVVDHLLHVLFQHGDSADKYMQGSRSIKIDNWILLDNFVQKSRISVAACSHALHPHSKRSKRHMSLEQHKKCGSIHLPQVLHNFELFEPMHEMWTSYISQLLKHVGKNQFAQCLLNADLHGSVIRVATCLEDNVCLMHW</sequence>
<evidence type="ECO:0000256" key="1">
    <source>
        <dbReference type="SAM" id="MobiDB-lite"/>
    </source>
</evidence>
<proteinExistence type="predicted"/>
<organism evidence="2 3">
    <name type="scientific">Cinchona calisaya</name>
    <dbReference type="NCBI Taxonomy" id="153742"/>
    <lineage>
        <taxon>Eukaryota</taxon>
        <taxon>Viridiplantae</taxon>
        <taxon>Streptophyta</taxon>
        <taxon>Embryophyta</taxon>
        <taxon>Tracheophyta</taxon>
        <taxon>Spermatophyta</taxon>
        <taxon>Magnoliopsida</taxon>
        <taxon>eudicotyledons</taxon>
        <taxon>Gunneridae</taxon>
        <taxon>Pentapetalae</taxon>
        <taxon>asterids</taxon>
        <taxon>lamiids</taxon>
        <taxon>Gentianales</taxon>
        <taxon>Rubiaceae</taxon>
        <taxon>Cinchonoideae</taxon>
        <taxon>Cinchoneae</taxon>
        <taxon>Cinchona</taxon>
    </lineage>
</organism>
<feature type="region of interest" description="Disordered" evidence="1">
    <location>
        <begin position="98"/>
        <end position="137"/>
    </location>
</feature>
<evidence type="ECO:0000313" key="3">
    <source>
        <dbReference type="Proteomes" id="UP001630127"/>
    </source>
</evidence>